<feature type="region of interest" description="Disordered" evidence="1">
    <location>
        <begin position="241"/>
        <end position="325"/>
    </location>
</feature>
<feature type="region of interest" description="Disordered" evidence="1">
    <location>
        <begin position="84"/>
        <end position="111"/>
    </location>
</feature>
<name>A0A1B9GZV1_9TREE</name>
<dbReference type="AlphaFoldDB" id="A0A1B9GZV1"/>
<protein>
    <submittedName>
        <fullName evidence="2">Uncharacterized protein</fullName>
    </submittedName>
</protein>
<evidence type="ECO:0000313" key="2">
    <source>
        <dbReference type="EMBL" id="OCF36551.1"/>
    </source>
</evidence>
<feature type="compositionally biased region" description="Low complexity" evidence="1">
    <location>
        <begin position="258"/>
        <end position="271"/>
    </location>
</feature>
<feature type="region of interest" description="Disordered" evidence="1">
    <location>
        <begin position="132"/>
        <end position="165"/>
    </location>
</feature>
<reference evidence="2 3" key="1">
    <citation type="submission" date="2013-07" db="EMBL/GenBank/DDBJ databases">
        <title>The Genome Sequence of Cryptococcus heveanensis BCC8398.</title>
        <authorList>
            <consortium name="The Broad Institute Genome Sequencing Platform"/>
            <person name="Cuomo C."/>
            <person name="Litvintseva A."/>
            <person name="Chen Y."/>
            <person name="Heitman J."/>
            <person name="Sun S."/>
            <person name="Springer D."/>
            <person name="Dromer F."/>
            <person name="Young S.K."/>
            <person name="Zeng Q."/>
            <person name="Gargeya S."/>
            <person name="Fitzgerald M."/>
            <person name="Abouelleil A."/>
            <person name="Alvarado L."/>
            <person name="Berlin A.M."/>
            <person name="Chapman S.B."/>
            <person name="Dewar J."/>
            <person name="Goldberg J."/>
            <person name="Griggs A."/>
            <person name="Gujja S."/>
            <person name="Hansen M."/>
            <person name="Howarth C."/>
            <person name="Imamovic A."/>
            <person name="Larimer J."/>
            <person name="McCowan C."/>
            <person name="Murphy C."/>
            <person name="Pearson M."/>
            <person name="Priest M."/>
            <person name="Roberts A."/>
            <person name="Saif S."/>
            <person name="Shea T."/>
            <person name="Sykes S."/>
            <person name="Wortman J."/>
            <person name="Nusbaum C."/>
            <person name="Birren B."/>
        </authorList>
    </citation>
    <scope>NUCLEOTIDE SEQUENCE [LARGE SCALE GENOMIC DNA]</scope>
    <source>
        <strain evidence="2 3">BCC8398</strain>
    </source>
</reference>
<proteinExistence type="predicted"/>
<evidence type="ECO:0000256" key="1">
    <source>
        <dbReference type="SAM" id="MobiDB-lite"/>
    </source>
</evidence>
<feature type="compositionally biased region" description="Low complexity" evidence="1">
    <location>
        <begin position="134"/>
        <end position="144"/>
    </location>
</feature>
<gene>
    <name evidence="2" type="ORF">I316_01801</name>
</gene>
<keyword evidence="3" id="KW-1185">Reference proteome</keyword>
<feature type="compositionally biased region" description="Polar residues" evidence="1">
    <location>
        <begin position="277"/>
        <end position="300"/>
    </location>
</feature>
<dbReference type="EMBL" id="KI669495">
    <property type="protein sequence ID" value="OCF36551.1"/>
    <property type="molecule type" value="Genomic_DNA"/>
</dbReference>
<reference evidence="3" key="2">
    <citation type="submission" date="2013-12" db="EMBL/GenBank/DDBJ databases">
        <title>Evolution of pathogenesis and genome organization in the Tremellales.</title>
        <authorList>
            <person name="Cuomo C."/>
            <person name="Litvintseva A."/>
            <person name="Heitman J."/>
            <person name="Chen Y."/>
            <person name="Sun S."/>
            <person name="Springer D."/>
            <person name="Dromer F."/>
            <person name="Young S."/>
            <person name="Zeng Q."/>
            <person name="Chapman S."/>
            <person name="Gujja S."/>
            <person name="Saif S."/>
            <person name="Birren B."/>
        </authorList>
    </citation>
    <scope>NUCLEOTIDE SEQUENCE [LARGE SCALE GENOMIC DNA]</scope>
    <source>
        <strain evidence="3">BCC8398</strain>
    </source>
</reference>
<organism evidence="2 3">
    <name type="scientific">Kwoniella heveanensis BCC8398</name>
    <dbReference type="NCBI Taxonomy" id="1296120"/>
    <lineage>
        <taxon>Eukaryota</taxon>
        <taxon>Fungi</taxon>
        <taxon>Dikarya</taxon>
        <taxon>Basidiomycota</taxon>
        <taxon>Agaricomycotina</taxon>
        <taxon>Tremellomycetes</taxon>
        <taxon>Tremellales</taxon>
        <taxon>Cryptococcaceae</taxon>
        <taxon>Kwoniella</taxon>
    </lineage>
</organism>
<dbReference type="Proteomes" id="UP000092666">
    <property type="component" value="Unassembled WGS sequence"/>
</dbReference>
<evidence type="ECO:0000313" key="3">
    <source>
        <dbReference type="Proteomes" id="UP000092666"/>
    </source>
</evidence>
<accession>A0A1B9GZV1</accession>
<sequence length="325" mass="33849">MASQPSPSPARSHATIDGITAVAAPTLFYPTLDTETGTLGSPTFSACLSTGKAFSLQPLPAEPTYEEEGAEGTLPPSSVVFEYQSLNQGDGDGDRDGHGRPPPTGSDWGRARYKFDLDTHTARLNQYLLRQTPSQGQGQGQSQSCGIAAQTKTETNEAHLEGQGQNPLHLAVLSPKQRRGAAFSASTGNLVHVASLATEQELLDSATCPIDQRDIVIEQGALYKGQRGTFVSYTSAPALSQQSKIQLPGSVDDDEDSAGVGASAGSTSKGVQLSGLPPSQLTYDSTTRTAHGLGTTSDSVSGSTPSPPRRPISTSWIPKVPGTGL</sequence>